<dbReference type="EMBL" id="GGEC01058501">
    <property type="protein sequence ID" value="MBX38985.1"/>
    <property type="molecule type" value="Transcribed_RNA"/>
</dbReference>
<keyword evidence="1" id="KW-0732">Signal</keyword>
<reference evidence="2" key="1">
    <citation type="submission" date="2018-02" db="EMBL/GenBank/DDBJ databases">
        <title>Rhizophora mucronata_Transcriptome.</title>
        <authorList>
            <person name="Meera S.P."/>
            <person name="Sreeshan A."/>
            <person name="Augustine A."/>
        </authorList>
    </citation>
    <scope>NUCLEOTIDE SEQUENCE</scope>
    <source>
        <tissue evidence="2">Leaf</tissue>
    </source>
</reference>
<evidence type="ECO:0000313" key="2">
    <source>
        <dbReference type="EMBL" id="MBX38985.1"/>
    </source>
</evidence>
<protein>
    <submittedName>
        <fullName evidence="2">Uncharacterized protein</fullName>
    </submittedName>
</protein>
<name>A0A2P2N935_RHIMU</name>
<dbReference type="AlphaFoldDB" id="A0A2P2N935"/>
<proteinExistence type="predicted"/>
<accession>A0A2P2N935</accession>
<feature type="signal peptide" evidence="1">
    <location>
        <begin position="1"/>
        <end position="17"/>
    </location>
</feature>
<feature type="chain" id="PRO_5015190167" evidence="1">
    <location>
        <begin position="18"/>
        <end position="42"/>
    </location>
</feature>
<organism evidence="2">
    <name type="scientific">Rhizophora mucronata</name>
    <name type="common">Asiatic mangrove</name>
    <dbReference type="NCBI Taxonomy" id="61149"/>
    <lineage>
        <taxon>Eukaryota</taxon>
        <taxon>Viridiplantae</taxon>
        <taxon>Streptophyta</taxon>
        <taxon>Embryophyta</taxon>
        <taxon>Tracheophyta</taxon>
        <taxon>Spermatophyta</taxon>
        <taxon>Magnoliopsida</taxon>
        <taxon>eudicotyledons</taxon>
        <taxon>Gunneridae</taxon>
        <taxon>Pentapetalae</taxon>
        <taxon>rosids</taxon>
        <taxon>fabids</taxon>
        <taxon>Malpighiales</taxon>
        <taxon>Rhizophoraceae</taxon>
        <taxon>Rhizophora</taxon>
    </lineage>
</organism>
<evidence type="ECO:0000256" key="1">
    <source>
        <dbReference type="SAM" id="SignalP"/>
    </source>
</evidence>
<sequence>MFVSFNFLVGYLHLSHAVLSKLISICQYVTRLNLLVRNVLHM</sequence>